<dbReference type="SUPFAM" id="SSF51905">
    <property type="entry name" value="FAD/NAD(P)-binding domain"/>
    <property type="match status" value="1"/>
</dbReference>
<dbReference type="Gene3D" id="3.90.660.10">
    <property type="match status" value="1"/>
</dbReference>
<proteinExistence type="predicted"/>
<dbReference type="SUPFAM" id="SSF54373">
    <property type="entry name" value="FAD-linked reductases, C-terminal domain"/>
    <property type="match status" value="1"/>
</dbReference>
<dbReference type="AlphaFoldDB" id="A0A1S4EN64"/>
<dbReference type="PANTHER" id="PTHR10742:SF398">
    <property type="entry name" value="AMINE OXIDASE DOMAIN-CONTAINING PROTEIN-RELATED"/>
    <property type="match status" value="1"/>
</dbReference>
<feature type="chain" id="PRO_5044565953" evidence="1">
    <location>
        <begin position="22"/>
        <end position="512"/>
    </location>
</feature>
<keyword evidence="1" id="KW-0732">Signal</keyword>
<feature type="domain" description="Amine oxidase" evidence="2">
    <location>
        <begin position="38"/>
        <end position="497"/>
    </location>
</feature>
<dbReference type="GO" id="GO:0046592">
    <property type="term" value="F:polyamine oxidase activity"/>
    <property type="evidence" value="ECO:0007669"/>
    <property type="project" value="TreeGrafter"/>
</dbReference>
<dbReference type="InterPro" id="IPR050281">
    <property type="entry name" value="Flavin_monoamine_oxidase"/>
</dbReference>
<evidence type="ECO:0000259" key="2">
    <source>
        <dbReference type="Pfam" id="PF01593"/>
    </source>
</evidence>
<evidence type="ECO:0000256" key="1">
    <source>
        <dbReference type="SAM" id="SignalP"/>
    </source>
</evidence>
<dbReference type="KEGG" id="dci:103519269"/>
<sequence length="512" mass="57080">MKLKLLSLALSMCLLPDLVVCADPIEKHKLIIVGAGASGIAAATKLISNGFEDFIILEAENRIGGRVYNIPYEGNTSIDMGAQWMVGQKGNVVYEMAKEFNLAQEECPDYFNLFTSVNSSGAPMNKDHIEEVLNIWHKSSGEEEMNKYNGSLGEYARERLQSELTKNPKLSYLASTPAFDQIMDFLGKAQNSLDASDSWFETSAKRYNSFVTHEGCEDTVWKKGGYGNVLKLLLKQMPGQTPIDLGKKLLLNKEVTKINWEDANGVLVTCADGSQYSADKVLITVSLGVFKSDLITFVPPLPPQKKNIIESLFLGTVDKVFVRFPQKWWPDDVRGYNFFWTHDDEKNPLFKDTAVVDGAPWIVDLYGFYLTTEDPLTFLGWISGASARFMETLSDEQIKTESMKAFRFFLGANYTIPEPSRVFHSSWGTNKHFKGSYSIYTLTTDKMNASRHDLEAPLSNGQGKQVLLFAGEASNEHQYGTVNGAVETGWREADRILKSDPAPSLNAVPRVG</sequence>
<dbReference type="Pfam" id="PF01593">
    <property type="entry name" value="Amino_oxidase"/>
    <property type="match status" value="1"/>
</dbReference>
<evidence type="ECO:0000313" key="3">
    <source>
        <dbReference type="Proteomes" id="UP000079169"/>
    </source>
</evidence>
<reference evidence="4 5" key="1">
    <citation type="submission" date="2025-04" db="UniProtKB">
        <authorList>
            <consortium name="RefSeq"/>
        </authorList>
    </citation>
    <scope>IDENTIFICATION</scope>
</reference>
<dbReference type="RefSeq" id="XP_017303621.2">
    <property type="nucleotide sequence ID" value="XM_017448132.2"/>
</dbReference>
<accession>A0A1S4EN64</accession>
<dbReference type="STRING" id="121845.A0A1S4EN64"/>
<dbReference type="Proteomes" id="UP000079169">
    <property type="component" value="Unplaced"/>
</dbReference>
<dbReference type="Gene3D" id="3.50.50.60">
    <property type="entry name" value="FAD/NAD(P)-binding domain"/>
    <property type="match status" value="1"/>
</dbReference>
<name>A0A1S4EN64_DIACI</name>
<feature type="signal peptide" evidence="1">
    <location>
        <begin position="1"/>
        <end position="21"/>
    </location>
</feature>
<gene>
    <name evidence="4 5" type="primary">LOC103519269</name>
</gene>
<dbReference type="GeneID" id="103519269"/>
<evidence type="ECO:0000313" key="5">
    <source>
        <dbReference type="RefSeq" id="XP_026686628.1"/>
    </source>
</evidence>
<dbReference type="PaxDb" id="121845-A0A1S4EN64"/>
<dbReference type="PANTHER" id="PTHR10742">
    <property type="entry name" value="FLAVIN MONOAMINE OXIDASE"/>
    <property type="match status" value="1"/>
</dbReference>
<evidence type="ECO:0000313" key="4">
    <source>
        <dbReference type="RefSeq" id="XP_017303621.2"/>
    </source>
</evidence>
<keyword evidence="3" id="KW-1185">Reference proteome</keyword>
<dbReference type="InterPro" id="IPR002937">
    <property type="entry name" value="Amino_oxidase"/>
</dbReference>
<organism evidence="3 4">
    <name type="scientific">Diaphorina citri</name>
    <name type="common">Asian citrus psyllid</name>
    <dbReference type="NCBI Taxonomy" id="121845"/>
    <lineage>
        <taxon>Eukaryota</taxon>
        <taxon>Metazoa</taxon>
        <taxon>Ecdysozoa</taxon>
        <taxon>Arthropoda</taxon>
        <taxon>Hexapoda</taxon>
        <taxon>Insecta</taxon>
        <taxon>Pterygota</taxon>
        <taxon>Neoptera</taxon>
        <taxon>Paraneoptera</taxon>
        <taxon>Hemiptera</taxon>
        <taxon>Sternorrhyncha</taxon>
        <taxon>Psylloidea</taxon>
        <taxon>Psyllidae</taxon>
        <taxon>Diaphorininae</taxon>
        <taxon>Diaphorina</taxon>
    </lineage>
</organism>
<protein>
    <submittedName>
        <fullName evidence="5">Spermine oxidase-like isoform X1</fullName>
    </submittedName>
    <submittedName>
        <fullName evidence="4">Spermine oxidase-like isoform X2</fullName>
    </submittedName>
</protein>
<dbReference type="InterPro" id="IPR036188">
    <property type="entry name" value="FAD/NAD-bd_sf"/>
</dbReference>
<dbReference type="RefSeq" id="XP_026686628.1">
    <property type="nucleotide sequence ID" value="XM_026830827.1"/>
</dbReference>